<proteinExistence type="predicted"/>
<protein>
    <submittedName>
        <fullName evidence="2">RRM domain-containing protein</fullName>
    </submittedName>
</protein>
<evidence type="ECO:0000313" key="1">
    <source>
        <dbReference type="Proteomes" id="UP000887579"/>
    </source>
</evidence>
<organism evidence="1 2">
    <name type="scientific">Panagrolaimus sp. ES5</name>
    <dbReference type="NCBI Taxonomy" id="591445"/>
    <lineage>
        <taxon>Eukaryota</taxon>
        <taxon>Metazoa</taxon>
        <taxon>Ecdysozoa</taxon>
        <taxon>Nematoda</taxon>
        <taxon>Chromadorea</taxon>
        <taxon>Rhabditida</taxon>
        <taxon>Tylenchina</taxon>
        <taxon>Panagrolaimomorpha</taxon>
        <taxon>Panagrolaimoidea</taxon>
        <taxon>Panagrolaimidae</taxon>
        <taxon>Panagrolaimus</taxon>
    </lineage>
</organism>
<name>A0AC34FSN1_9BILA</name>
<sequence length="144" mass="17366">MITLVMSNGGRLFVGGIPFDWSISTLQDIFHKYGHILDIHLKHGYAFVEFDSFHDAEDAIYKTDGGRKFGRRVTVEFAKRRTLDDNDRKRHTVYRRRDYSPPRRQRDRSYSPKDRYKSKYSQRERSRDRSYSPKDRYKSKYSQQ</sequence>
<dbReference type="Proteomes" id="UP000887579">
    <property type="component" value="Unplaced"/>
</dbReference>
<accession>A0AC34FSN1</accession>
<reference evidence="2" key="1">
    <citation type="submission" date="2022-11" db="UniProtKB">
        <authorList>
            <consortium name="WormBaseParasite"/>
        </authorList>
    </citation>
    <scope>IDENTIFICATION</scope>
</reference>
<evidence type="ECO:0000313" key="2">
    <source>
        <dbReference type="WBParaSite" id="ES5_v2.g20220.t1"/>
    </source>
</evidence>
<dbReference type="WBParaSite" id="ES5_v2.g20220.t1">
    <property type="protein sequence ID" value="ES5_v2.g20220.t1"/>
    <property type="gene ID" value="ES5_v2.g20220"/>
</dbReference>